<reference evidence="3" key="1">
    <citation type="submission" date="2020-01" db="EMBL/GenBank/DDBJ databases">
        <authorList>
            <consortium name="DOE Joint Genome Institute"/>
            <person name="Haridas S."/>
            <person name="Albert R."/>
            <person name="Binder M."/>
            <person name="Bloem J."/>
            <person name="Labutti K."/>
            <person name="Salamov A."/>
            <person name="Andreopoulos B."/>
            <person name="Baker S.E."/>
            <person name="Barry K."/>
            <person name="Bills G."/>
            <person name="Bluhm B.H."/>
            <person name="Cannon C."/>
            <person name="Castanera R."/>
            <person name="Culley D.E."/>
            <person name="Daum C."/>
            <person name="Ezra D."/>
            <person name="Gonzalez J.B."/>
            <person name="Henrissat B."/>
            <person name="Kuo A."/>
            <person name="Liang C."/>
            <person name="Lipzen A."/>
            <person name="Lutzoni F."/>
            <person name="Magnuson J."/>
            <person name="Mondo S."/>
            <person name="Nolan M."/>
            <person name="Ohm R."/>
            <person name="Pangilinan J."/>
            <person name="Park H.-J."/>
            <person name="Ramirez L."/>
            <person name="Alfaro M."/>
            <person name="Sun H."/>
            <person name="Tritt A."/>
            <person name="Yoshinaga Y."/>
            <person name="Zwiers L.-H."/>
            <person name="Turgeon B.G."/>
            <person name="Goodwin S.B."/>
            <person name="Spatafora J.W."/>
            <person name="Crous P.W."/>
            <person name="Grigoriev I.V."/>
        </authorList>
    </citation>
    <scope>NUCLEOTIDE SEQUENCE</scope>
    <source>
        <strain evidence="3">CBS 342.82</strain>
    </source>
</reference>
<dbReference type="Proteomes" id="UP000504637">
    <property type="component" value="Unplaced"/>
</dbReference>
<dbReference type="GeneID" id="54358709"/>
<protein>
    <submittedName>
        <fullName evidence="3">HET-domain-containing protein</fullName>
    </submittedName>
</protein>
<organism evidence="3">
    <name type="scientific">Dissoconium aciculare CBS 342.82</name>
    <dbReference type="NCBI Taxonomy" id="1314786"/>
    <lineage>
        <taxon>Eukaryota</taxon>
        <taxon>Fungi</taxon>
        <taxon>Dikarya</taxon>
        <taxon>Ascomycota</taxon>
        <taxon>Pezizomycotina</taxon>
        <taxon>Dothideomycetes</taxon>
        <taxon>Dothideomycetidae</taxon>
        <taxon>Mycosphaerellales</taxon>
        <taxon>Dissoconiaceae</taxon>
        <taxon>Dissoconium</taxon>
    </lineage>
</organism>
<dbReference type="AlphaFoldDB" id="A0A6J3MFA3"/>
<keyword evidence="2" id="KW-1185">Reference proteome</keyword>
<gene>
    <name evidence="3" type="ORF">K489DRAFT_313062</name>
</gene>
<sequence>MQRISRWLQDCQIHPKCKKEVNHVLPSRVLDIGTSAIPHIRLRITNEDEKGKYAALSYCWGGYTGFMLKQHNMADFQHSIDEISMPQTYKDAILLCRRLGIQYLWIDALCILQDSKPDWELENPRMAEVYGNAYLTISATSARSATQGFLSPRDAIDVTSVLIGKVSHHDETYPVYLSEPLLENIRDVELHIQDEPLTSRAWALQERMLSQRVVHFASKGMLWQCRQYTINEDDMNSRTDVMMVPYMKSFKSPLLEWYRIADRFSRCTMTVPTDCFPAFAGITKAF</sequence>
<dbReference type="PANTHER" id="PTHR33112">
    <property type="entry name" value="DOMAIN PROTEIN, PUTATIVE-RELATED"/>
    <property type="match status" value="1"/>
</dbReference>
<feature type="domain" description="Heterokaryon incompatibility" evidence="1">
    <location>
        <begin position="53"/>
        <end position="206"/>
    </location>
</feature>
<dbReference type="InterPro" id="IPR010730">
    <property type="entry name" value="HET"/>
</dbReference>
<accession>A0A6J3MFA3</accession>
<feature type="non-terminal residue" evidence="3">
    <location>
        <position position="286"/>
    </location>
</feature>
<reference evidence="3" key="3">
    <citation type="submission" date="2025-08" db="UniProtKB">
        <authorList>
            <consortium name="RefSeq"/>
        </authorList>
    </citation>
    <scope>IDENTIFICATION</scope>
    <source>
        <strain evidence="3">CBS 342.82</strain>
    </source>
</reference>
<evidence type="ECO:0000313" key="3">
    <source>
        <dbReference type="RefSeq" id="XP_033463691.1"/>
    </source>
</evidence>
<dbReference type="Pfam" id="PF06985">
    <property type="entry name" value="HET"/>
    <property type="match status" value="1"/>
</dbReference>
<dbReference type="RefSeq" id="XP_033463691.1">
    <property type="nucleotide sequence ID" value="XM_033600909.1"/>
</dbReference>
<name>A0A6J3MFA3_9PEZI</name>
<dbReference type="OrthoDB" id="2958217at2759"/>
<reference evidence="3" key="2">
    <citation type="submission" date="2020-04" db="EMBL/GenBank/DDBJ databases">
        <authorList>
            <consortium name="NCBI Genome Project"/>
        </authorList>
    </citation>
    <scope>NUCLEOTIDE SEQUENCE</scope>
    <source>
        <strain evidence="3">CBS 342.82</strain>
    </source>
</reference>
<evidence type="ECO:0000313" key="2">
    <source>
        <dbReference type="Proteomes" id="UP000504637"/>
    </source>
</evidence>
<dbReference type="PANTHER" id="PTHR33112:SF16">
    <property type="entry name" value="HETEROKARYON INCOMPATIBILITY DOMAIN-CONTAINING PROTEIN"/>
    <property type="match status" value="1"/>
</dbReference>
<proteinExistence type="predicted"/>
<evidence type="ECO:0000259" key="1">
    <source>
        <dbReference type="Pfam" id="PF06985"/>
    </source>
</evidence>